<accession>B0CG20</accession>
<organism evidence="1 2">
    <name type="scientific">Acaryochloris marina (strain MBIC 11017)</name>
    <dbReference type="NCBI Taxonomy" id="329726"/>
    <lineage>
        <taxon>Bacteria</taxon>
        <taxon>Bacillati</taxon>
        <taxon>Cyanobacteriota</taxon>
        <taxon>Cyanophyceae</taxon>
        <taxon>Acaryochloridales</taxon>
        <taxon>Acaryochloridaceae</taxon>
        <taxon>Acaryochloris</taxon>
    </lineage>
</organism>
<dbReference type="EMBL" id="CP000828">
    <property type="protein sequence ID" value="ABW29467.1"/>
    <property type="molecule type" value="Genomic_DNA"/>
</dbReference>
<proteinExistence type="predicted"/>
<keyword evidence="2" id="KW-1185">Reference proteome</keyword>
<dbReference type="OrthoDB" id="582709at2"/>
<dbReference type="STRING" id="329726.AM1_4490"/>
<dbReference type="InterPro" id="IPR026411">
    <property type="entry name" value="Cyanosort_A_assoc"/>
</dbReference>
<dbReference type="RefSeq" id="WP_012164782.1">
    <property type="nucleotide sequence ID" value="NC_009925.1"/>
</dbReference>
<dbReference type="HOGENOM" id="CLU_1260478_0_0_3"/>
<dbReference type="NCBIfam" id="TIGR04153">
    <property type="entry name" value="cyanosortA_assc"/>
    <property type="match status" value="1"/>
</dbReference>
<name>B0CG20_ACAM1</name>
<reference evidence="1 2" key="1">
    <citation type="journal article" date="2008" name="Proc. Natl. Acad. Sci. U.S.A.">
        <title>Niche adaptation and genome expansion in the chlorophyll d-producing cyanobacterium Acaryochloris marina.</title>
        <authorList>
            <person name="Swingley W.D."/>
            <person name="Chen M."/>
            <person name="Cheung P.C."/>
            <person name="Conrad A.L."/>
            <person name="Dejesa L.C."/>
            <person name="Hao J."/>
            <person name="Honchak B.M."/>
            <person name="Karbach L.E."/>
            <person name="Kurdoglu A."/>
            <person name="Lahiri S."/>
            <person name="Mastrian S.D."/>
            <person name="Miyashita H."/>
            <person name="Page L."/>
            <person name="Ramakrishna P."/>
            <person name="Satoh S."/>
            <person name="Sattley W.M."/>
            <person name="Shimada Y."/>
            <person name="Taylor H.L."/>
            <person name="Tomo T."/>
            <person name="Tsuchiya T."/>
            <person name="Wang Z.T."/>
            <person name="Raymond J."/>
            <person name="Mimuro M."/>
            <person name="Blankenship R.E."/>
            <person name="Touchman J.W."/>
        </authorList>
    </citation>
    <scope>NUCLEOTIDE SEQUENCE [LARGE SCALE GENOMIC DNA]</scope>
    <source>
        <strain evidence="2">MBIC 11017</strain>
    </source>
</reference>
<dbReference type="Proteomes" id="UP000000268">
    <property type="component" value="Chromosome"/>
</dbReference>
<evidence type="ECO:0000313" key="2">
    <source>
        <dbReference type="Proteomes" id="UP000000268"/>
    </source>
</evidence>
<sequence length="226" mass="25442">MIRWCRNNPLAVVWGITVLVWGVAIAIFQPQIPQVAPYPFPQVIPLADWTFTDSQPLTPDQTPDSQDIPGEVVSGQRYDYHQGDTHLHIEMRYLAQTNGDLKALIKHQTGSLGTVLKSVESVGEFSLFTQGDASQLDACINPQGTSTVTSDQFKRNRTLYDWRSGRFLGWILGQTPLHDNRCLWTRMTFSTSSDATSAAQAQALASTWKDWHQWWQSHFPPSAKTP</sequence>
<gene>
    <name evidence="1" type="ordered locus">AM1_4490</name>
</gene>
<protein>
    <recommendedName>
        <fullName evidence="3">Cyanoexosortase A system-associated protein</fullName>
    </recommendedName>
</protein>
<evidence type="ECO:0008006" key="3">
    <source>
        <dbReference type="Google" id="ProtNLM"/>
    </source>
</evidence>
<evidence type="ECO:0000313" key="1">
    <source>
        <dbReference type="EMBL" id="ABW29467.1"/>
    </source>
</evidence>
<dbReference type="KEGG" id="amr:AM1_4490"/>
<dbReference type="eggNOG" id="ENOG503289M">
    <property type="taxonomic scope" value="Bacteria"/>
</dbReference>
<dbReference type="AlphaFoldDB" id="B0CG20"/>